<gene>
    <name evidence="3" type="ORF">SAMN05421783_11685</name>
</gene>
<reference evidence="4" key="1">
    <citation type="submission" date="2016-10" db="EMBL/GenBank/DDBJ databases">
        <authorList>
            <person name="Varghese N."/>
            <person name="Submissions S."/>
        </authorList>
    </citation>
    <scope>NUCLEOTIDE SEQUENCE [LARGE SCALE GENOMIC DNA]</scope>
    <source>
        <strain evidence="4">DSM 217</strain>
    </source>
</reference>
<accession>A0A1H2ZN26</accession>
<keyword evidence="4" id="KW-1185">Reference proteome</keyword>
<sequence length="230" mass="24579">MTSDGLTARFAILIAAAALSSGSGATWGLDLSEQSAREGLPSAPQRPVGQMNAVAEAGESTATEVAFYRWIDQADTGTKIKLRLLWSKTTNSRTIHVDVGDERVILTGVVGTRREKEMAHRTASRMVGVVGVDNRLDVDPDASRVDQGDPLPDKSDPGVFDSWITTRITASLSFDRTIDHALIRVASHSGIATLKGQVPTSMQKRDAGLIAADTAGVERVENDLVVAPRM</sequence>
<dbReference type="InterPro" id="IPR007055">
    <property type="entry name" value="BON_dom"/>
</dbReference>
<dbReference type="InterPro" id="IPR014004">
    <property type="entry name" value="Transpt-assoc_nodulatn_dom_bac"/>
</dbReference>
<feature type="signal peptide" evidence="1">
    <location>
        <begin position="1"/>
        <end position="25"/>
    </location>
</feature>
<dbReference type="AlphaFoldDB" id="A0A1H2ZN26"/>
<dbReference type="Proteomes" id="UP000198816">
    <property type="component" value="Unassembled WGS sequence"/>
</dbReference>
<feature type="domain" description="BON" evidence="2">
    <location>
        <begin position="160"/>
        <end position="228"/>
    </location>
</feature>
<dbReference type="EMBL" id="FNNZ01000016">
    <property type="protein sequence ID" value="SDX18776.1"/>
    <property type="molecule type" value="Genomic_DNA"/>
</dbReference>
<feature type="chain" id="PRO_5011627460" evidence="1">
    <location>
        <begin position="26"/>
        <end position="230"/>
    </location>
</feature>
<dbReference type="InterPro" id="IPR051686">
    <property type="entry name" value="Lipoprotein_DolP"/>
</dbReference>
<evidence type="ECO:0000256" key="1">
    <source>
        <dbReference type="SAM" id="SignalP"/>
    </source>
</evidence>
<protein>
    <submittedName>
        <fullName evidence="3">BON domain-containing protein</fullName>
    </submittedName>
</protein>
<dbReference type="SMART" id="SM00749">
    <property type="entry name" value="BON"/>
    <property type="match status" value="2"/>
</dbReference>
<evidence type="ECO:0000313" key="4">
    <source>
        <dbReference type="Proteomes" id="UP000198816"/>
    </source>
</evidence>
<dbReference type="PANTHER" id="PTHR34606:SF15">
    <property type="entry name" value="BON DOMAIN-CONTAINING PROTEIN"/>
    <property type="match status" value="1"/>
</dbReference>
<dbReference type="PROSITE" id="PS50914">
    <property type="entry name" value="BON"/>
    <property type="match status" value="2"/>
</dbReference>
<dbReference type="STRING" id="1058.SAMN05421783_11685"/>
<dbReference type="Pfam" id="PF04972">
    <property type="entry name" value="BON"/>
    <property type="match status" value="2"/>
</dbReference>
<dbReference type="PANTHER" id="PTHR34606">
    <property type="entry name" value="BON DOMAIN-CONTAINING PROTEIN"/>
    <property type="match status" value="1"/>
</dbReference>
<feature type="domain" description="BON" evidence="2">
    <location>
        <begin position="72"/>
        <end position="140"/>
    </location>
</feature>
<dbReference type="OrthoDB" id="8910395at2"/>
<dbReference type="Gene3D" id="3.30.1340.30">
    <property type="match status" value="2"/>
</dbReference>
<evidence type="ECO:0000259" key="2">
    <source>
        <dbReference type="PROSITE" id="PS50914"/>
    </source>
</evidence>
<proteinExistence type="predicted"/>
<keyword evidence="1" id="KW-0732">Signal</keyword>
<name>A0A1H2ZN26_THIRO</name>
<evidence type="ECO:0000313" key="3">
    <source>
        <dbReference type="EMBL" id="SDX18776.1"/>
    </source>
</evidence>
<organism evidence="3 4">
    <name type="scientific">Thiocapsa roseopersicina</name>
    <dbReference type="NCBI Taxonomy" id="1058"/>
    <lineage>
        <taxon>Bacteria</taxon>
        <taxon>Pseudomonadati</taxon>
        <taxon>Pseudomonadota</taxon>
        <taxon>Gammaproteobacteria</taxon>
        <taxon>Chromatiales</taxon>
        <taxon>Chromatiaceae</taxon>
        <taxon>Thiocapsa</taxon>
    </lineage>
</organism>